<dbReference type="STRING" id="88036.D8SYR9"/>
<dbReference type="Gene3D" id="1.25.10.10">
    <property type="entry name" value="Leucine-rich Repeat Variant"/>
    <property type="match status" value="3"/>
</dbReference>
<dbReference type="InterPro" id="IPR016024">
    <property type="entry name" value="ARM-type_fold"/>
</dbReference>
<keyword evidence="6" id="KW-1185">Reference proteome</keyword>
<gene>
    <name evidence="5" type="ORF">SELMODRAFT_447355</name>
</gene>
<name>D8SYR9_SELML</name>
<dbReference type="InParanoid" id="D8SYR9"/>
<feature type="domain" description="U3 small nucleolar RNA-associated protein 20 C-terminal" evidence="4">
    <location>
        <begin position="2118"/>
        <end position="2430"/>
    </location>
</feature>
<sequence length="2499" mass="282402">MAGRRKRSKSPEKRRKRFKFKSFAERIEDIDIDVFHCLDAVKAQPTAEGASFFYESLIQWRELNAAADFIELYGELLPLVQTLPQLLLHKATVINRLVSSLKASSLSLEPVFSLLAVLSRDLSEDFLQYIPEIFDGYYKLLQSGGDRDPVTLQGFTLVAYIFKYMSKYLSKDLAFVLKVTRCFRLYHQNYVRVFAAEAVSFVFRVAPLTQVIKGVRRLISETEKDPTDEKTFGCSALLTCTLKGPSSGFHSRAEELLKLLFSPAVICGVREGSKGDIVLEILKKTLTDLCEEIDPNKLELLWSCLLDEILSLLLLLEKESNWPDRSDARMEQLFLVLNHVSEYKKGRYMNGQWLFNSVGPRLLDLVPKLTGEAHEGLLSQALAVLLNAIVKKADENIKPDVAAVAWTSAFESASAKSLLPFIKGLLEQDVGTVKYFEHLILRVLEKHVEAHQACVLPLLLSFIQHWEFPSIKSEKLSAAVTGLVDSSLEKFTSHHQTSEEAALVLTALRCFPYLATSSKPESFCLDFATAIDQAVKENEKPDAGTWKELLGAALLSYLKVLEAQKKLTVEVFLSFLNFGLKYLGYPDVLEAVSKCGLGLRRLGTDVVKASVELNHQAFLKTCKLLEKNLWNPSKRIRMATLEILSVFEQSRESAQLLDDLLAIEATPLDIEHSRRLSSLILQVKLSLVGKPVELVRLAFHAVIGVLHNRFTPLWEPVISCVAEIMEARGDNVRGDFTSYISAIQNQCLQDSNGLHVQRRFPFSKPCISEPSNVPESQMPSNLVGLLLRIAQRTSSNFVSVSNEMISLFLVFLNHKNGEESHSLSKNDWKTILKEWLQLLVQLKNFTDLSNGVLLKQILEERFLVFNDADIQKKTLDCLLKWKGSCLTTYKDHLYKLMSVDTIRDELGSWSISKEDHQVANEDRTELMPVLVRILYPKLSKRNAKLGKSASHMRSSILTFLSCLEVKELETFFSLITRPLEAASSNVLAVDQNEIKSPIDLVDKKGVAGLPHKTKVGFLHLVKDILQVFDGERIEPYLPALMGIVFRLLEAASLSTAEEDISADEKPVSSGKDLRTLCLKVVSLLLNNFSNVSLEPKYWKLFFQATERSIALLKDENTGDKPTALLSCFLAMSTNEDYASLLMTNKLVVPNIFSILLVKNLSSPVHMAVLSFIQNLLGRKGKTVELSVLPHLTVLLQGLTQQLVKQSTSKDWKAKHLKEQLQIIFSVSPYINDPLRASEFLDTLLPFLKTKKPDPEVRLEVLKIVRELAHLFDHSCASKCVEALTPLLSSVACKTSRIILCECLEKLAAGEPSFALMAEILVDLNSMSTSRLDECDYERRQAGYGKLNREFLSQVDSRQALLLLSHLVFDLESEDMRYNASSCLVMFVKATGEGIFKDTIGHVVHEFLFSRITESIKSENAATRREWLIVFRELVILPEVPTFSEYRCLCSSDVEGDFFSNIIHIQLHRRIKAMAKFRAGCTYSQFSQRSLSKIFAPLFSHFLFESKDEGLVAATLETLGCIATQLQWSQAVNLVTDSFRLLRTKNEHQKVLVRLICLLLERTQFSQIGDEESKFLEDKVLPQLSKLMLTNESVNVPVSVVAIKVLKLLPEQAIRKHLPQLFQTITNFLKSRSQEIRDAARSSIVGMVEVLGAKYLQFTVKMLHSSLKRGYEKHVLGYTLNTILIRLIPTLRVGDIDYCLEDMLKILEEEVFGEVAAEKEVEALARKMKERKQARSYDSFRLIAQVMTFDAHIHRLLQSIREKTSSSLKVLAKVQLVLKNVTAGIQENSSATDRQILVFVRELVEELFRPKPDVTTTGDDGNSLHILAEFALNLLHDRLRRIQPTPEEVSTLDSFVPLLAKCLSVKYTGVISESMRCLSILLKLPLSTITSAGGAIVSSVFSLAGSSSTTDNPLMQACMKLLSVILRHCKSVTLSKAQVHDLLRLNIFVEIEKQSAQCLSLLKAVVARKLVVPEIYDLMTRVQKLMITSQYPSTRQRCSEILLQFLLDYPLAAKRLQRHIDFLLGNLGYEHVTGREAALEMLHTIIVKFPDPVLMEQAESFFLTLITRLANDKDDNVQVLLQTVLRILMERVGAQMLEQMKGYLLSWMKSEKQGLWLPATQATGILVDVMGKNFERHLNDFWPAIITILEQSAEAHWKESFHILLLIEKVFQRFPSRLSQETWTTIQDFLLHGHVSVRTVSARLFGSYFENDDASLLNDLRWLFLFGAICCEQMASDVFDEELGGHVVKNLTTVAASLSVPSLKLDDMQDERVTKALTMLRQKSGTMDQLSKTLTKNDPLTLFLRRLERVSFEGSQAKCVLTWYTSLVSRLGREASAAYLPNILSPLLKVERSTAPADLRAFAEGVREEIRELVGPESFATAYNQVSLDVMQRKDNRKRAKSIAALVDPEKTARKKIKLGQKRGAQKKRKRIDYRKTWMDDPSKQESYATITMVASYITHSRSFQERSQQDCLAGISMESTSTEEQKRAQRHHLYRMDND</sequence>
<dbReference type="InterPro" id="IPR046523">
    <property type="entry name" value="UTP20_dom"/>
</dbReference>
<evidence type="ECO:0000313" key="6">
    <source>
        <dbReference type="Proteomes" id="UP000001514"/>
    </source>
</evidence>
<feature type="region of interest" description="Disordered" evidence="1">
    <location>
        <begin position="2478"/>
        <end position="2499"/>
    </location>
</feature>
<dbReference type="EMBL" id="GL377653">
    <property type="protein sequence ID" value="EFJ10580.1"/>
    <property type="molecule type" value="Genomic_DNA"/>
</dbReference>
<dbReference type="GO" id="GO:0032040">
    <property type="term" value="C:small-subunit processome"/>
    <property type="evidence" value="ECO:0000318"/>
    <property type="project" value="GO_Central"/>
</dbReference>
<evidence type="ECO:0000259" key="2">
    <source>
        <dbReference type="Pfam" id="PF07539"/>
    </source>
</evidence>
<proteinExistence type="predicted"/>
<dbReference type="Pfam" id="PF20416">
    <property type="entry name" value="UTP20"/>
    <property type="match status" value="1"/>
</dbReference>
<dbReference type="InterPro" id="IPR052575">
    <property type="entry name" value="SSU_processome_comp_20"/>
</dbReference>
<dbReference type="HOGENOM" id="CLU_000327_0_0_1"/>
<dbReference type="InterPro" id="IPR057525">
    <property type="entry name" value="UTP20_C"/>
</dbReference>
<dbReference type="InterPro" id="IPR011430">
    <property type="entry name" value="UTP20_N"/>
</dbReference>
<dbReference type="eggNOG" id="KOG1823">
    <property type="taxonomic scope" value="Eukaryota"/>
</dbReference>
<dbReference type="OMA" id="EGLMAMF"/>
<dbReference type="InterPro" id="IPR011989">
    <property type="entry name" value="ARM-like"/>
</dbReference>
<protein>
    <submittedName>
        <fullName evidence="5">Uncharacterized protein</fullName>
    </submittedName>
</protein>
<reference evidence="5 6" key="1">
    <citation type="journal article" date="2011" name="Science">
        <title>The Selaginella genome identifies genetic changes associated with the evolution of vascular plants.</title>
        <authorList>
            <person name="Banks J.A."/>
            <person name="Nishiyama T."/>
            <person name="Hasebe M."/>
            <person name="Bowman J.L."/>
            <person name="Gribskov M."/>
            <person name="dePamphilis C."/>
            <person name="Albert V.A."/>
            <person name="Aono N."/>
            <person name="Aoyama T."/>
            <person name="Ambrose B.A."/>
            <person name="Ashton N.W."/>
            <person name="Axtell M.J."/>
            <person name="Barker E."/>
            <person name="Barker M.S."/>
            <person name="Bennetzen J.L."/>
            <person name="Bonawitz N.D."/>
            <person name="Chapple C."/>
            <person name="Cheng C."/>
            <person name="Correa L.G."/>
            <person name="Dacre M."/>
            <person name="DeBarry J."/>
            <person name="Dreyer I."/>
            <person name="Elias M."/>
            <person name="Engstrom E.M."/>
            <person name="Estelle M."/>
            <person name="Feng L."/>
            <person name="Finet C."/>
            <person name="Floyd S.K."/>
            <person name="Frommer W.B."/>
            <person name="Fujita T."/>
            <person name="Gramzow L."/>
            <person name="Gutensohn M."/>
            <person name="Harholt J."/>
            <person name="Hattori M."/>
            <person name="Heyl A."/>
            <person name="Hirai T."/>
            <person name="Hiwatashi Y."/>
            <person name="Ishikawa M."/>
            <person name="Iwata M."/>
            <person name="Karol K.G."/>
            <person name="Koehler B."/>
            <person name="Kolukisaoglu U."/>
            <person name="Kubo M."/>
            <person name="Kurata T."/>
            <person name="Lalonde S."/>
            <person name="Li K."/>
            <person name="Li Y."/>
            <person name="Litt A."/>
            <person name="Lyons E."/>
            <person name="Manning G."/>
            <person name="Maruyama T."/>
            <person name="Michael T.P."/>
            <person name="Mikami K."/>
            <person name="Miyazaki S."/>
            <person name="Morinaga S."/>
            <person name="Murata T."/>
            <person name="Mueller-Roeber B."/>
            <person name="Nelson D.R."/>
            <person name="Obara M."/>
            <person name="Oguri Y."/>
            <person name="Olmstead R.G."/>
            <person name="Onodera N."/>
            <person name="Petersen B.L."/>
            <person name="Pils B."/>
            <person name="Prigge M."/>
            <person name="Rensing S.A."/>
            <person name="Riano-Pachon D.M."/>
            <person name="Roberts A.W."/>
            <person name="Sato Y."/>
            <person name="Scheller H.V."/>
            <person name="Schulz B."/>
            <person name="Schulz C."/>
            <person name="Shakirov E.V."/>
            <person name="Shibagaki N."/>
            <person name="Shinohara N."/>
            <person name="Shippen D.E."/>
            <person name="Soerensen I."/>
            <person name="Sotooka R."/>
            <person name="Sugimoto N."/>
            <person name="Sugita M."/>
            <person name="Sumikawa N."/>
            <person name="Tanurdzic M."/>
            <person name="Theissen G."/>
            <person name="Ulvskov P."/>
            <person name="Wakazuki S."/>
            <person name="Weng J.K."/>
            <person name="Willats W.W."/>
            <person name="Wipf D."/>
            <person name="Wolf P.G."/>
            <person name="Yang L."/>
            <person name="Zimmer A.D."/>
            <person name="Zhu Q."/>
            <person name="Mitros T."/>
            <person name="Hellsten U."/>
            <person name="Loque D."/>
            <person name="Otillar R."/>
            <person name="Salamov A."/>
            <person name="Schmutz J."/>
            <person name="Shapiro H."/>
            <person name="Lindquist E."/>
            <person name="Lucas S."/>
            <person name="Rokhsar D."/>
            <person name="Grigoriev I.V."/>
        </authorList>
    </citation>
    <scope>NUCLEOTIDE SEQUENCE [LARGE SCALE GENOMIC DNA]</scope>
</reference>
<dbReference type="GO" id="GO:0005730">
    <property type="term" value="C:nucleolus"/>
    <property type="evidence" value="ECO:0000318"/>
    <property type="project" value="GO_Central"/>
</dbReference>
<feature type="domain" description="U3 small nucleolar RNA-associated protein 20" evidence="3">
    <location>
        <begin position="1590"/>
        <end position="1803"/>
    </location>
</feature>
<dbReference type="FunCoup" id="D8SYR9">
    <property type="interactions" value="3700"/>
</dbReference>
<dbReference type="KEGG" id="smo:SELMODRAFT_447355"/>
<feature type="domain" description="U3 small nucleolar RNA-associated protein 20 N-terminal" evidence="2">
    <location>
        <begin position="829"/>
        <end position="1419"/>
    </location>
</feature>
<evidence type="ECO:0000259" key="4">
    <source>
        <dbReference type="Pfam" id="PF23099"/>
    </source>
</evidence>
<evidence type="ECO:0000313" key="5">
    <source>
        <dbReference type="EMBL" id="EFJ10580.1"/>
    </source>
</evidence>
<organism evidence="6">
    <name type="scientific">Selaginella moellendorffii</name>
    <name type="common">Spikemoss</name>
    <dbReference type="NCBI Taxonomy" id="88036"/>
    <lineage>
        <taxon>Eukaryota</taxon>
        <taxon>Viridiplantae</taxon>
        <taxon>Streptophyta</taxon>
        <taxon>Embryophyta</taxon>
        <taxon>Tracheophyta</taxon>
        <taxon>Lycopodiopsida</taxon>
        <taxon>Selaginellales</taxon>
        <taxon>Selaginellaceae</taxon>
        <taxon>Selaginella</taxon>
    </lineage>
</organism>
<dbReference type="Pfam" id="PF07539">
    <property type="entry name" value="UTP20_N"/>
    <property type="match status" value="1"/>
</dbReference>
<dbReference type="GO" id="GO:0030686">
    <property type="term" value="C:90S preribosome"/>
    <property type="evidence" value="ECO:0000318"/>
    <property type="project" value="GO_Central"/>
</dbReference>
<evidence type="ECO:0000256" key="1">
    <source>
        <dbReference type="SAM" id="MobiDB-lite"/>
    </source>
</evidence>
<dbReference type="PANTHER" id="PTHR17695:SF11">
    <property type="entry name" value="SMALL SUBUNIT PROCESSOME COMPONENT 20 HOMOLOG"/>
    <property type="match status" value="1"/>
</dbReference>
<dbReference type="Gramene" id="EFJ10580">
    <property type="protein sequence ID" value="EFJ10580"/>
    <property type="gene ID" value="SELMODRAFT_447355"/>
</dbReference>
<evidence type="ECO:0000259" key="3">
    <source>
        <dbReference type="Pfam" id="PF20416"/>
    </source>
</evidence>
<dbReference type="Pfam" id="PF23099">
    <property type="entry name" value="UTP20_C"/>
    <property type="match status" value="1"/>
</dbReference>
<dbReference type="PANTHER" id="PTHR17695">
    <property type="entry name" value="SMALL SUBUNIT PROCESSOME COMPONENT 20 HOMOLOG"/>
    <property type="match status" value="1"/>
</dbReference>
<dbReference type="SUPFAM" id="SSF48371">
    <property type="entry name" value="ARM repeat"/>
    <property type="match status" value="3"/>
</dbReference>
<dbReference type="Proteomes" id="UP000001514">
    <property type="component" value="Unassembled WGS sequence"/>
</dbReference>
<accession>D8SYR9</accession>